<dbReference type="EMBL" id="CM037154">
    <property type="protein sequence ID" value="KAH7860966.1"/>
    <property type="molecule type" value="Genomic_DNA"/>
</dbReference>
<name>A0ACB7Z544_9ERIC</name>
<organism evidence="1 2">
    <name type="scientific">Vaccinium darrowii</name>
    <dbReference type="NCBI Taxonomy" id="229202"/>
    <lineage>
        <taxon>Eukaryota</taxon>
        <taxon>Viridiplantae</taxon>
        <taxon>Streptophyta</taxon>
        <taxon>Embryophyta</taxon>
        <taxon>Tracheophyta</taxon>
        <taxon>Spermatophyta</taxon>
        <taxon>Magnoliopsida</taxon>
        <taxon>eudicotyledons</taxon>
        <taxon>Gunneridae</taxon>
        <taxon>Pentapetalae</taxon>
        <taxon>asterids</taxon>
        <taxon>Ericales</taxon>
        <taxon>Ericaceae</taxon>
        <taxon>Vaccinioideae</taxon>
        <taxon>Vaccinieae</taxon>
        <taxon>Vaccinium</taxon>
    </lineage>
</organism>
<comment type="caution">
    <text evidence="1">The sequence shown here is derived from an EMBL/GenBank/DDBJ whole genome shotgun (WGS) entry which is preliminary data.</text>
</comment>
<keyword evidence="2" id="KW-1185">Reference proteome</keyword>
<evidence type="ECO:0000313" key="1">
    <source>
        <dbReference type="EMBL" id="KAH7860966.1"/>
    </source>
</evidence>
<accession>A0ACB7Z544</accession>
<reference evidence="1 2" key="1">
    <citation type="journal article" date="2021" name="Hortic Res">
        <title>High-quality reference genome and annotation aids understanding of berry development for evergreen blueberry (Vaccinium darrowii).</title>
        <authorList>
            <person name="Yu J."/>
            <person name="Hulse-Kemp A.M."/>
            <person name="Babiker E."/>
            <person name="Staton M."/>
        </authorList>
    </citation>
    <scope>NUCLEOTIDE SEQUENCE [LARGE SCALE GENOMIC DNA]</scope>
    <source>
        <strain evidence="2">cv. NJ 8807/NJ 8810</strain>
        <tissue evidence="1">Young leaf</tissue>
    </source>
</reference>
<sequence length="220" mass="23964">MTVAPRRGPLSVNARPSSYAIAKSFRRRKSFPWQRDLFEDSLRAAGLTGAENGTKLYVSNLDVGVTNEDIRELFSEMGELKRYAVHYDRNGRSSGSAEVVFSRRTDAFQALKRYNNVQLDGRPMKIEIIGTNSGIPASARVNVVGGANGRRTVVMAPRGRGRGTAAVNRGSGQRGRGGPRNVGARGRGGRGGRGRGRNKAIEKSADDLDKELDNYHAMQT</sequence>
<proteinExistence type="predicted"/>
<evidence type="ECO:0000313" key="2">
    <source>
        <dbReference type="Proteomes" id="UP000828048"/>
    </source>
</evidence>
<dbReference type="Proteomes" id="UP000828048">
    <property type="component" value="Chromosome 4"/>
</dbReference>
<protein>
    <submittedName>
        <fullName evidence="1">Uncharacterized protein</fullName>
    </submittedName>
</protein>
<gene>
    <name evidence="1" type="ORF">Vadar_020039</name>
</gene>